<comment type="caution">
    <text evidence="2">The sequence shown here is derived from an EMBL/GenBank/DDBJ whole genome shotgun (WGS) entry which is preliminary data.</text>
</comment>
<name>A0A5C6CEI8_9BACT</name>
<keyword evidence="3" id="KW-1185">Reference proteome</keyword>
<feature type="region of interest" description="Disordered" evidence="1">
    <location>
        <begin position="23"/>
        <end position="42"/>
    </location>
</feature>
<proteinExistence type="predicted"/>
<evidence type="ECO:0000256" key="1">
    <source>
        <dbReference type="SAM" id="MobiDB-lite"/>
    </source>
</evidence>
<organism evidence="2 3">
    <name type="scientific">Novipirellula galeiformis</name>
    <dbReference type="NCBI Taxonomy" id="2528004"/>
    <lineage>
        <taxon>Bacteria</taxon>
        <taxon>Pseudomonadati</taxon>
        <taxon>Planctomycetota</taxon>
        <taxon>Planctomycetia</taxon>
        <taxon>Pirellulales</taxon>
        <taxon>Pirellulaceae</taxon>
        <taxon>Novipirellula</taxon>
    </lineage>
</organism>
<evidence type="ECO:0000313" key="3">
    <source>
        <dbReference type="Proteomes" id="UP000316304"/>
    </source>
</evidence>
<sequence>MREAGDFNNPTFSTNSDIHCVRYDFSSENRPPPPQTHGSSFIRLPLLNGNFLPPLRRNPDKNRRGPANSLEFSAALRPPA</sequence>
<dbReference type="EMBL" id="SJPT01000004">
    <property type="protein sequence ID" value="TWU23020.1"/>
    <property type="molecule type" value="Genomic_DNA"/>
</dbReference>
<dbReference type="AlphaFoldDB" id="A0A5C6CEI8"/>
<protein>
    <submittedName>
        <fullName evidence="2">Uncharacterized protein</fullName>
    </submittedName>
</protein>
<feature type="region of interest" description="Disordered" evidence="1">
    <location>
        <begin position="51"/>
        <end position="80"/>
    </location>
</feature>
<reference evidence="2 3" key="1">
    <citation type="submission" date="2019-02" db="EMBL/GenBank/DDBJ databases">
        <title>Deep-cultivation of Planctomycetes and their phenomic and genomic characterization uncovers novel biology.</title>
        <authorList>
            <person name="Wiegand S."/>
            <person name="Jogler M."/>
            <person name="Boedeker C."/>
            <person name="Pinto D."/>
            <person name="Vollmers J."/>
            <person name="Rivas-Marin E."/>
            <person name="Kohn T."/>
            <person name="Peeters S.H."/>
            <person name="Heuer A."/>
            <person name="Rast P."/>
            <person name="Oberbeckmann S."/>
            <person name="Bunk B."/>
            <person name="Jeske O."/>
            <person name="Meyerdierks A."/>
            <person name="Storesund J.E."/>
            <person name="Kallscheuer N."/>
            <person name="Luecker S."/>
            <person name="Lage O.M."/>
            <person name="Pohl T."/>
            <person name="Merkel B.J."/>
            <person name="Hornburger P."/>
            <person name="Mueller R.-W."/>
            <person name="Bruemmer F."/>
            <person name="Labrenz M."/>
            <person name="Spormann A.M."/>
            <person name="Op Den Camp H."/>
            <person name="Overmann J."/>
            <person name="Amann R."/>
            <person name="Jetten M.S.M."/>
            <person name="Mascher T."/>
            <person name="Medema M.H."/>
            <person name="Devos D.P."/>
            <person name="Kaster A.-K."/>
            <person name="Ovreas L."/>
            <person name="Rohde M."/>
            <person name="Galperin M.Y."/>
            <person name="Jogler C."/>
        </authorList>
    </citation>
    <scope>NUCLEOTIDE SEQUENCE [LARGE SCALE GENOMIC DNA]</scope>
    <source>
        <strain evidence="2 3">Pla52o</strain>
    </source>
</reference>
<dbReference type="Proteomes" id="UP000316304">
    <property type="component" value="Unassembled WGS sequence"/>
</dbReference>
<evidence type="ECO:0000313" key="2">
    <source>
        <dbReference type="EMBL" id="TWU23020.1"/>
    </source>
</evidence>
<gene>
    <name evidence="2" type="ORF">Pla52o_25540</name>
</gene>
<accession>A0A5C6CEI8</accession>